<dbReference type="InterPro" id="IPR006059">
    <property type="entry name" value="SBP"/>
</dbReference>
<accession>A0A559JN28</accession>
<protein>
    <submittedName>
        <fullName evidence="1">Extracellular solute-binding protein</fullName>
    </submittedName>
</protein>
<dbReference type="EMBL" id="VNJJ01000004">
    <property type="protein sequence ID" value="TVY01281.1"/>
    <property type="molecule type" value="Genomic_DNA"/>
</dbReference>
<dbReference type="OrthoDB" id="9770625at2"/>
<dbReference type="InterPro" id="IPR050490">
    <property type="entry name" value="Bact_solute-bd_prot1"/>
</dbReference>
<dbReference type="Pfam" id="PF01547">
    <property type="entry name" value="SBP_bac_1"/>
    <property type="match status" value="1"/>
</dbReference>
<evidence type="ECO:0000313" key="2">
    <source>
        <dbReference type="Proteomes" id="UP000316330"/>
    </source>
</evidence>
<evidence type="ECO:0000313" key="1">
    <source>
        <dbReference type="EMBL" id="TVY01281.1"/>
    </source>
</evidence>
<proteinExistence type="predicted"/>
<keyword evidence="2" id="KW-1185">Reference proteome</keyword>
<dbReference type="PANTHER" id="PTHR43649">
    <property type="entry name" value="ARABINOSE-BINDING PROTEIN-RELATED"/>
    <property type="match status" value="1"/>
</dbReference>
<gene>
    <name evidence="1" type="ORF">FPZ45_09030</name>
</gene>
<dbReference type="Gene3D" id="3.40.190.10">
    <property type="entry name" value="Periplasmic binding protein-like II"/>
    <property type="match status" value="2"/>
</dbReference>
<dbReference type="PANTHER" id="PTHR43649:SF12">
    <property type="entry name" value="DIACETYLCHITOBIOSE BINDING PROTEIN DASA"/>
    <property type="match status" value="1"/>
</dbReference>
<dbReference type="AlphaFoldDB" id="A0A559JN28"/>
<dbReference type="SUPFAM" id="SSF53850">
    <property type="entry name" value="Periplasmic binding protein-like II"/>
    <property type="match status" value="1"/>
</dbReference>
<name>A0A559JN28_9BACL</name>
<organism evidence="1 2">
    <name type="scientific">Cohnella terricola</name>
    <dbReference type="NCBI Taxonomy" id="1289167"/>
    <lineage>
        <taxon>Bacteria</taxon>
        <taxon>Bacillati</taxon>
        <taxon>Bacillota</taxon>
        <taxon>Bacilli</taxon>
        <taxon>Bacillales</taxon>
        <taxon>Paenibacillaceae</taxon>
        <taxon>Cohnella</taxon>
    </lineage>
</organism>
<comment type="caution">
    <text evidence="1">The sequence shown here is derived from an EMBL/GenBank/DDBJ whole genome shotgun (WGS) entry which is preliminary data.</text>
</comment>
<reference evidence="1 2" key="1">
    <citation type="submission" date="2019-07" db="EMBL/GenBank/DDBJ databases">
        <authorList>
            <person name="Kim J."/>
        </authorList>
    </citation>
    <scope>NUCLEOTIDE SEQUENCE [LARGE SCALE GENOMIC DNA]</scope>
    <source>
        <strain evidence="1 2">G13</strain>
    </source>
</reference>
<dbReference type="Proteomes" id="UP000316330">
    <property type="component" value="Unassembled WGS sequence"/>
</dbReference>
<sequence length="400" mass="44088">MRMGGAQMPITSLKVALIDGPMYGPLYRSLEVFEQSTGITVNVAFKGTHPELNALLKGAFEAKECPFDLVSTHSKYAPSQAENLLSLDPYFDESALADFAPSIVELCRVGSELKSIPRNFDARLMVYRTDRLAELGIGVPETWEQLGEASRRAKAAGYTGLVYPGKGSGLFGTFFELLSSEDGKLFDERLQPAFNSAAGLAAVQRLRDWYKEGLTPEGLPEMEYDEVSTNFREGDSTFVTDWPGYFSLYTDPAFPLAGRFDLALTPAGSQGRRAVYCGSHSFAVLAGTQHPEQAVQLLHHLTSHESQLIDANHGHVPVRTSVMDKLKIAAAEDSLEARRLSLLEETIRTSVVIPPKFPEYPLTEDIIWQTFQSAIVGRLEPQEALDKAAFEIGKVVEAYR</sequence>